<reference evidence="6 7" key="1">
    <citation type="journal article" date="2018" name="Nat. Ecol. Evol.">
        <title>Pezizomycetes genomes reveal the molecular basis of ectomycorrhizal truffle lifestyle.</title>
        <authorList>
            <person name="Murat C."/>
            <person name="Payen T."/>
            <person name="Noel B."/>
            <person name="Kuo A."/>
            <person name="Morin E."/>
            <person name="Chen J."/>
            <person name="Kohler A."/>
            <person name="Krizsan K."/>
            <person name="Balestrini R."/>
            <person name="Da Silva C."/>
            <person name="Montanini B."/>
            <person name="Hainaut M."/>
            <person name="Levati E."/>
            <person name="Barry K.W."/>
            <person name="Belfiori B."/>
            <person name="Cichocki N."/>
            <person name="Clum A."/>
            <person name="Dockter R.B."/>
            <person name="Fauchery L."/>
            <person name="Guy J."/>
            <person name="Iotti M."/>
            <person name="Le Tacon F."/>
            <person name="Lindquist E.A."/>
            <person name="Lipzen A."/>
            <person name="Malagnac F."/>
            <person name="Mello A."/>
            <person name="Molinier V."/>
            <person name="Miyauchi S."/>
            <person name="Poulain J."/>
            <person name="Riccioni C."/>
            <person name="Rubini A."/>
            <person name="Sitrit Y."/>
            <person name="Splivallo R."/>
            <person name="Traeger S."/>
            <person name="Wang M."/>
            <person name="Zifcakova L."/>
            <person name="Wipf D."/>
            <person name="Zambonelli A."/>
            <person name="Paolocci F."/>
            <person name="Nowrousian M."/>
            <person name="Ottonello S."/>
            <person name="Baldrian P."/>
            <person name="Spatafora J.W."/>
            <person name="Henrissat B."/>
            <person name="Nagy L.G."/>
            <person name="Aury J.M."/>
            <person name="Wincker P."/>
            <person name="Grigoriev I.V."/>
            <person name="Bonfante P."/>
            <person name="Martin F.M."/>
        </authorList>
    </citation>
    <scope>NUCLEOTIDE SEQUENCE [LARGE SCALE GENOMIC DNA]</scope>
    <source>
        <strain evidence="6 7">RN42</strain>
    </source>
</reference>
<evidence type="ECO:0000313" key="7">
    <source>
        <dbReference type="Proteomes" id="UP000275078"/>
    </source>
</evidence>
<accession>A0A3N4HPN8</accession>
<organism evidence="6 7">
    <name type="scientific">Ascobolus immersus RN42</name>
    <dbReference type="NCBI Taxonomy" id="1160509"/>
    <lineage>
        <taxon>Eukaryota</taxon>
        <taxon>Fungi</taxon>
        <taxon>Dikarya</taxon>
        <taxon>Ascomycota</taxon>
        <taxon>Pezizomycotina</taxon>
        <taxon>Pezizomycetes</taxon>
        <taxon>Pezizales</taxon>
        <taxon>Ascobolaceae</taxon>
        <taxon>Ascobolus</taxon>
    </lineage>
</organism>
<evidence type="ECO:0000313" key="6">
    <source>
        <dbReference type="EMBL" id="RPA71634.1"/>
    </source>
</evidence>
<dbReference type="Proteomes" id="UP000275078">
    <property type="component" value="Unassembled WGS sequence"/>
</dbReference>
<dbReference type="Pfam" id="PF15786">
    <property type="entry name" value="PET117"/>
    <property type="match status" value="1"/>
</dbReference>
<keyword evidence="7" id="KW-1185">Reference proteome</keyword>
<proteinExistence type="inferred from homology"/>
<keyword evidence="5" id="KW-0732">Signal</keyword>
<dbReference type="AlphaFoldDB" id="A0A3N4HPN8"/>
<evidence type="ECO:0000256" key="5">
    <source>
        <dbReference type="SAM" id="SignalP"/>
    </source>
</evidence>
<dbReference type="STRING" id="1160509.A0A3N4HPN8"/>
<protein>
    <recommendedName>
        <fullName evidence="8">Cytochrome c oxidase assembly protein</fullName>
    </recommendedName>
</protein>
<keyword evidence="4" id="KW-0496">Mitochondrion</keyword>
<dbReference type="EMBL" id="ML119911">
    <property type="protein sequence ID" value="RPA71634.1"/>
    <property type="molecule type" value="Genomic_DNA"/>
</dbReference>
<evidence type="ECO:0008006" key="8">
    <source>
        <dbReference type="Google" id="ProtNLM"/>
    </source>
</evidence>
<sequence>MSAKAKTTLLISTLLTGGVIAGVHYLQKSEQQAMHAGVIRDEARQKVKMERKAEFEMQKRLEEEYLQIQHVSGKSPEKKEE</sequence>
<evidence type="ECO:0000256" key="1">
    <source>
        <dbReference type="ARBA" id="ARBA00004173"/>
    </source>
</evidence>
<dbReference type="GO" id="GO:0033617">
    <property type="term" value="P:mitochondrial respiratory chain complex IV assembly"/>
    <property type="evidence" value="ECO:0007669"/>
    <property type="project" value="TreeGrafter"/>
</dbReference>
<evidence type="ECO:0000256" key="3">
    <source>
        <dbReference type="ARBA" id="ARBA00022946"/>
    </source>
</evidence>
<dbReference type="InterPro" id="IPR031568">
    <property type="entry name" value="Pet117"/>
</dbReference>
<dbReference type="PANTHER" id="PTHR28163:SF1">
    <property type="entry name" value="PROTEIN PET117 HOMOLOG, MITOCHONDRIAL"/>
    <property type="match status" value="1"/>
</dbReference>
<feature type="chain" id="PRO_5017957022" description="Cytochrome c oxidase assembly protein" evidence="5">
    <location>
        <begin position="22"/>
        <end position="81"/>
    </location>
</feature>
<dbReference type="GO" id="GO:0005739">
    <property type="term" value="C:mitochondrion"/>
    <property type="evidence" value="ECO:0007669"/>
    <property type="project" value="UniProtKB-SubCell"/>
</dbReference>
<evidence type="ECO:0000256" key="2">
    <source>
        <dbReference type="ARBA" id="ARBA00008197"/>
    </source>
</evidence>
<keyword evidence="3" id="KW-0809">Transit peptide</keyword>
<dbReference type="OrthoDB" id="76305at2759"/>
<name>A0A3N4HPN8_ASCIM</name>
<dbReference type="PANTHER" id="PTHR28163">
    <property type="entry name" value="PROTEIN PET117 HOMOLOG, MITOCHONDRIAL"/>
    <property type="match status" value="1"/>
</dbReference>
<gene>
    <name evidence="6" type="ORF">BJ508DRAFT_419843</name>
</gene>
<feature type="signal peptide" evidence="5">
    <location>
        <begin position="1"/>
        <end position="21"/>
    </location>
</feature>
<comment type="similarity">
    <text evidence="2">Belongs to the PET117 family.</text>
</comment>
<comment type="subcellular location">
    <subcellularLocation>
        <location evidence="1">Mitochondrion</location>
    </subcellularLocation>
</comment>
<evidence type="ECO:0000256" key="4">
    <source>
        <dbReference type="ARBA" id="ARBA00023128"/>
    </source>
</evidence>